<dbReference type="eggNOG" id="ENOG502S43D">
    <property type="taxonomic scope" value="Eukaryota"/>
</dbReference>
<dbReference type="CDD" id="cd04301">
    <property type="entry name" value="NAT_SF"/>
    <property type="match status" value="1"/>
</dbReference>
<name>M3ATL3_PSEFD</name>
<dbReference type="AlphaFoldDB" id="M3ATL3"/>
<keyword evidence="3" id="KW-1185">Reference proteome</keyword>
<dbReference type="InterPro" id="IPR016181">
    <property type="entry name" value="Acyl_CoA_acyltransferase"/>
</dbReference>
<feature type="non-terminal residue" evidence="2">
    <location>
        <position position="1"/>
    </location>
</feature>
<feature type="domain" description="N-acetyltransferase" evidence="1">
    <location>
        <begin position="32"/>
        <end position="178"/>
    </location>
</feature>
<dbReference type="OrthoDB" id="4738875at2759"/>
<dbReference type="PANTHER" id="PTHR42791">
    <property type="entry name" value="GNAT FAMILY ACETYLTRANSFERASE"/>
    <property type="match status" value="1"/>
</dbReference>
<dbReference type="SUPFAM" id="SSF55729">
    <property type="entry name" value="Acyl-CoA N-acyltransferases (Nat)"/>
    <property type="match status" value="1"/>
</dbReference>
<reference evidence="2 3" key="1">
    <citation type="journal article" date="2012" name="PLoS Pathog.">
        <title>Diverse lifestyles and strategies of plant pathogenesis encoded in the genomes of eighteen Dothideomycetes fungi.</title>
        <authorList>
            <person name="Ohm R.A."/>
            <person name="Feau N."/>
            <person name="Henrissat B."/>
            <person name="Schoch C.L."/>
            <person name="Horwitz B.A."/>
            <person name="Barry K.W."/>
            <person name="Condon B.J."/>
            <person name="Copeland A.C."/>
            <person name="Dhillon B."/>
            <person name="Glaser F."/>
            <person name="Hesse C.N."/>
            <person name="Kosti I."/>
            <person name="LaButti K."/>
            <person name="Lindquist E.A."/>
            <person name="Lucas S."/>
            <person name="Salamov A.A."/>
            <person name="Bradshaw R.E."/>
            <person name="Ciuffetti L."/>
            <person name="Hamelin R.C."/>
            <person name="Kema G.H.J."/>
            <person name="Lawrence C."/>
            <person name="Scott J.A."/>
            <person name="Spatafora J.W."/>
            <person name="Turgeon B.G."/>
            <person name="de Wit P.J.G.M."/>
            <person name="Zhong S."/>
            <person name="Goodwin S.B."/>
            <person name="Grigoriev I.V."/>
        </authorList>
    </citation>
    <scope>NUCLEOTIDE SEQUENCE [LARGE SCALE GENOMIC DNA]</scope>
    <source>
        <strain evidence="2 3">CIRAD86</strain>
    </source>
</reference>
<evidence type="ECO:0000259" key="1">
    <source>
        <dbReference type="PROSITE" id="PS51186"/>
    </source>
</evidence>
<organism evidence="2 3">
    <name type="scientific">Pseudocercospora fijiensis (strain CIRAD86)</name>
    <name type="common">Black leaf streak disease fungus</name>
    <name type="synonym">Mycosphaerella fijiensis</name>
    <dbReference type="NCBI Taxonomy" id="383855"/>
    <lineage>
        <taxon>Eukaryota</taxon>
        <taxon>Fungi</taxon>
        <taxon>Dikarya</taxon>
        <taxon>Ascomycota</taxon>
        <taxon>Pezizomycotina</taxon>
        <taxon>Dothideomycetes</taxon>
        <taxon>Dothideomycetidae</taxon>
        <taxon>Mycosphaerellales</taxon>
        <taxon>Mycosphaerellaceae</taxon>
        <taxon>Pseudocercospora</taxon>
    </lineage>
</organism>
<dbReference type="GO" id="GO:0016747">
    <property type="term" value="F:acyltransferase activity, transferring groups other than amino-acyl groups"/>
    <property type="evidence" value="ECO:0007669"/>
    <property type="project" value="InterPro"/>
</dbReference>
<dbReference type="GeneID" id="19330467"/>
<sequence>SFVLSRATEADMPEIIAVQYRSFEKPIIVRELVMGCLSPEDLPKFVDKRIRTMREDPTDIWIKVVDSETNKIVAASNWKLYLGPETSMKRRAMEVPEWLTGDHAKAAHALMDPMNEIKIRNNPQPFLHTCFTDPAFWRRGIGSKMLHWGCQVADQLSLAAWVEASPEGNFLYKRFGFR</sequence>
<protein>
    <recommendedName>
        <fullName evidence="1">N-acetyltransferase domain-containing protein</fullName>
    </recommendedName>
</protein>
<dbReference type="PANTHER" id="PTHR42791:SF5">
    <property type="entry name" value="HYPOTHETICAL ACETYLTRANSFERASE (EUROFUNG)"/>
    <property type="match status" value="1"/>
</dbReference>
<dbReference type="InterPro" id="IPR052523">
    <property type="entry name" value="Trichothecene_AcTrans"/>
</dbReference>
<evidence type="ECO:0000313" key="2">
    <source>
        <dbReference type="EMBL" id="EME80807.1"/>
    </source>
</evidence>
<dbReference type="VEuPathDB" id="FungiDB:MYCFIDRAFT_122166"/>
<dbReference type="Gene3D" id="3.40.630.30">
    <property type="match status" value="1"/>
</dbReference>
<dbReference type="InterPro" id="IPR000182">
    <property type="entry name" value="GNAT_dom"/>
</dbReference>
<dbReference type="HOGENOM" id="CLU_060131_4_1_1"/>
<dbReference type="PROSITE" id="PS51186">
    <property type="entry name" value="GNAT"/>
    <property type="match status" value="1"/>
</dbReference>
<dbReference type="Proteomes" id="UP000016932">
    <property type="component" value="Unassembled WGS sequence"/>
</dbReference>
<dbReference type="RefSeq" id="XP_007928182.1">
    <property type="nucleotide sequence ID" value="XM_007929991.1"/>
</dbReference>
<dbReference type="EMBL" id="KB446560">
    <property type="protein sequence ID" value="EME80807.1"/>
    <property type="molecule type" value="Genomic_DNA"/>
</dbReference>
<dbReference type="Pfam" id="PF00583">
    <property type="entry name" value="Acetyltransf_1"/>
    <property type="match status" value="1"/>
</dbReference>
<dbReference type="KEGG" id="pfj:MYCFIDRAFT_122166"/>
<accession>M3ATL3</accession>
<gene>
    <name evidence="2" type="ORF">MYCFIDRAFT_122166</name>
</gene>
<proteinExistence type="predicted"/>
<feature type="non-terminal residue" evidence="2">
    <location>
        <position position="178"/>
    </location>
</feature>
<evidence type="ECO:0000313" key="3">
    <source>
        <dbReference type="Proteomes" id="UP000016932"/>
    </source>
</evidence>